<dbReference type="Pfam" id="PF13374">
    <property type="entry name" value="TPR_10"/>
    <property type="match status" value="1"/>
</dbReference>
<gene>
    <name evidence="6" type="ORF">CYCCA115_LOCUS974</name>
</gene>
<feature type="compositionally biased region" description="Basic and acidic residues" evidence="5">
    <location>
        <begin position="136"/>
        <end position="153"/>
    </location>
</feature>
<keyword evidence="4" id="KW-0175">Coiled coil</keyword>
<dbReference type="SMART" id="SM00028">
    <property type="entry name" value="TPR"/>
    <property type="match status" value="3"/>
</dbReference>
<feature type="coiled-coil region" evidence="4">
    <location>
        <begin position="350"/>
        <end position="385"/>
    </location>
</feature>
<feature type="repeat" description="TPR" evidence="3">
    <location>
        <begin position="418"/>
        <end position="451"/>
    </location>
</feature>
<keyword evidence="2 3" id="KW-0802">TPR repeat</keyword>
<evidence type="ECO:0000256" key="3">
    <source>
        <dbReference type="PROSITE-ProRule" id="PRU00339"/>
    </source>
</evidence>
<reference evidence="6" key="1">
    <citation type="submission" date="2023-08" db="EMBL/GenBank/DDBJ databases">
        <authorList>
            <person name="Audoor S."/>
            <person name="Bilcke G."/>
        </authorList>
    </citation>
    <scope>NUCLEOTIDE SEQUENCE</scope>
</reference>
<evidence type="ECO:0000313" key="7">
    <source>
        <dbReference type="Proteomes" id="UP001295423"/>
    </source>
</evidence>
<dbReference type="InterPro" id="IPR011990">
    <property type="entry name" value="TPR-like_helical_dom_sf"/>
</dbReference>
<feature type="compositionally biased region" description="Polar residues" evidence="5">
    <location>
        <begin position="47"/>
        <end position="56"/>
    </location>
</feature>
<dbReference type="Proteomes" id="UP001295423">
    <property type="component" value="Unassembled WGS sequence"/>
</dbReference>
<feature type="region of interest" description="Disordered" evidence="5">
    <location>
        <begin position="23"/>
        <end position="72"/>
    </location>
</feature>
<evidence type="ECO:0000256" key="5">
    <source>
        <dbReference type="SAM" id="MobiDB-lite"/>
    </source>
</evidence>
<feature type="compositionally biased region" description="Basic residues" evidence="5">
    <location>
        <begin position="215"/>
        <end position="224"/>
    </location>
</feature>
<dbReference type="PANTHER" id="PTHR45641">
    <property type="entry name" value="TETRATRICOPEPTIDE REPEAT PROTEIN (AFU_ORTHOLOGUE AFUA_6G03870)"/>
    <property type="match status" value="1"/>
</dbReference>
<dbReference type="AlphaFoldDB" id="A0AAD2CFC5"/>
<evidence type="ECO:0000256" key="4">
    <source>
        <dbReference type="SAM" id="Coils"/>
    </source>
</evidence>
<evidence type="ECO:0000256" key="2">
    <source>
        <dbReference type="ARBA" id="ARBA00022803"/>
    </source>
</evidence>
<comment type="caution">
    <text evidence="6">The sequence shown here is derived from an EMBL/GenBank/DDBJ whole genome shotgun (WGS) entry which is preliminary data.</text>
</comment>
<protein>
    <submittedName>
        <fullName evidence="6">Uncharacterized protein</fullName>
    </submittedName>
</protein>
<dbReference type="PROSITE" id="PS50005">
    <property type="entry name" value="TPR"/>
    <property type="match status" value="1"/>
</dbReference>
<dbReference type="SUPFAM" id="SSF48452">
    <property type="entry name" value="TPR-like"/>
    <property type="match status" value="1"/>
</dbReference>
<accession>A0AAD2CFC5</accession>
<feature type="compositionally biased region" description="Basic and acidic residues" evidence="5">
    <location>
        <begin position="266"/>
        <end position="279"/>
    </location>
</feature>
<organism evidence="6 7">
    <name type="scientific">Cylindrotheca closterium</name>
    <dbReference type="NCBI Taxonomy" id="2856"/>
    <lineage>
        <taxon>Eukaryota</taxon>
        <taxon>Sar</taxon>
        <taxon>Stramenopiles</taxon>
        <taxon>Ochrophyta</taxon>
        <taxon>Bacillariophyta</taxon>
        <taxon>Bacillariophyceae</taxon>
        <taxon>Bacillariophycidae</taxon>
        <taxon>Bacillariales</taxon>
        <taxon>Bacillariaceae</taxon>
        <taxon>Cylindrotheca</taxon>
    </lineage>
</organism>
<feature type="region of interest" description="Disordered" evidence="5">
    <location>
        <begin position="258"/>
        <end position="309"/>
    </location>
</feature>
<evidence type="ECO:0000256" key="1">
    <source>
        <dbReference type="ARBA" id="ARBA00022737"/>
    </source>
</evidence>
<dbReference type="PANTHER" id="PTHR45641:SF19">
    <property type="entry name" value="NEPHROCYSTIN-3"/>
    <property type="match status" value="1"/>
</dbReference>
<feature type="compositionally biased region" description="Basic residues" evidence="5">
    <location>
        <begin position="154"/>
        <end position="165"/>
    </location>
</feature>
<dbReference type="InterPro" id="IPR019734">
    <property type="entry name" value="TPR_rpt"/>
</dbReference>
<keyword evidence="7" id="KW-1185">Reference proteome</keyword>
<feature type="compositionally biased region" description="Basic and acidic residues" evidence="5">
    <location>
        <begin position="116"/>
        <end position="126"/>
    </location>
</feature>
<dbReference type="EMBL" id="CAKOGP040000002">
    <property type="protein sequence ID" value="CAJ1922384.1"/>
    <property type="molecule type" value="Genomic_DNA"/>
</dbReference>
<sequence length="597" mass="67704">MKAFRNDASGTMTSTAKKVMTSFRTKQSQWEEAIPFGKKSSKRAETPLSSAATNIRPNMKPRGSKSDLDMPESVAKAAKIIPKLDHSELDDLPMATAKPSEIRAAAKAKRIANKAETQKARERQQKAAEQQLKMNKYRDDIAAIKKKQENEARSKRKKKGQRKKSVIADHAVQKILTKEVTEEDEHAVLGYTEEDFQSDDGSHDREGSVGDSSRKKVRKEKNLKRASVLDEMKGNFNDLADDGAHGASADPLAVSIKSMSLSIEPPRQREYNADKDGRLKQRAPRRGSTAGGGGKMKTGPPTRQASTDLVPEMRRRPTTRDLLFDDADPQITMSTPKGKGKKYVGTQMVKKKMIEEKQQKEKQQVQEQKKKLEEAEEAFKKGHNLCWQIRDSAGALGEYRTALFIRESLLGKYHEQTGRTYFWIGKSLVKLNEFSEALVAFSRALRIFERVVRRQHKYYKWTVDAIDQCIEKMDDPDFKTEGYKSRLYASIQYERDGDAFRKKGKMAEAIAKYRDAIGNVEDYHPDAADLYSKIALILRSDGDFERAQEEYRFACEIYEMSLGADHPETVKALSEVMEKKRLGQLSNMLKNKLNLKA</sequence>
<feature type="region of interest" description="Disordered" evidence="5">
    <location>
        <begin position="112"/>
        <end position="227"/>
    </location>
</feature>
<name>A0AAD2CFC5_9STRA</name>
<evidence type="ECO:0000313" key="6">
    <source>
        <dbReference type="EMBL" id="CAJ1922384.1"/>
    </source>
</evidence>
<proteinExistence type="predicted"/>
<dbReference type="Gene3D" id="1.25.40.10">
    <property type="entry name" value="Tetratricopeptide repeat domain"/>
    <property type="match status" value="2"/>
</dbReference>
<keyword evidence="1" id="KW-0677">Repeat</keyword>
<feature type="compositionally biased region" description="Basic and acidic residues" evidence="5">
    <location>
        <begin position="200"/>
        <end position="214"/>
    </location>
</feature>